<evidence type="ECO:0000313" key="3">
    <source>
        <dbReference type="Proteomes" id="UP000683360"/>
    </source>
</evidence>
<name>A0A8S3SNU9_MYTED</name>
<feature type="region of interest" description="Disordered" evidence="1">
    <location>
        <begin position="112"/>
        <end position="136"/>
    </location>
</feature>
<comment type="caution">
    <text evidence="2">The sequence shown here is derived from an EMBL/GenBank/DDBJ whole genome shotgun (WGS) entry which is preliminary data.</text>
</comment>
<evidence type="ECO:0000313" key="2">
    <source>
        <dbReference type="EMBL" id="CAG2222996.1"/>
    </source>
</evidence>
<gene>
    <name evidence="2" type="ORF">MEDL_36297</name>
</gene>
<feature type="compositionally biased region" description="Basic residues" evidence="1">
    <location>
        <begin position="112"/>
        <end position="128"/>
    </location>
</feature>
<proteinExistence type="predicted"/>
<reference evidence="2" key="1">
    <citation type="submission" date="2021-03" db="EMBL/GenBank/DDBJ databases">
        <authorList>
            <person name="Bekaert M."/>
        </authorList>
    </citation>
    <scope>NUCLEOTIDE SEQUENCE</scope>
</reference>
<dbReference type="OrthoDB" id="10596187at2759"/>
<dbReference type="Proteomes" id="UP000683360">
    <property type="component" value="Unassembled WGS sequence"/>
</dbReference>
<evidence type="ECO:0000256" key="1">
    <source>
        <dbReference type="SAM" id="MobiDB-lite"/>
    </source>
</evidence>
<organism evidence="2 3">
    <name type="scientific">Mytilus edulis</name>
    <name type="common">Blue mussel</name>
    <dbReference type="NCBI Taxonomy" id="6550"/>
    <lineage>
        <taxon>Eukaryota</taxon>
        <taxon>Metazoa</taxon>
        <taxon>Spiralia</taxon>
        <taxon>Lophotrochozoa</taxon>
        <taxon>Mollusca</taxon>
        <taxon>Bivalvia</taxon>
        <taxon>Autobranchia</taxon>
        <taxon>Pteriomorphia</taxon>
        <taxon>Mytilida</taxon>
        <taxon>Mytiloidea</taxon>
        <taxon>Mytilidae</taxon>
        <taxon>Mytilinae</taxon>
        <taxon>Mytilus</taxon>
    </lineage>
</organism>
<dbReference type="AlphaFoldDB" id="A0A8S3SNU9"/>
<sequence length="190" mass="22089">MSEEELWQFKSDSLTKPDGIAVDTNHNVVVLGFESIKLILTQNDGKESKTLLTESDSLNAPSAVYYDKGKRILLICNQDGTDQFNNTIDSQNYMYDPTINRLTRPNDRIRKRTKKERKQKRKQIRRKNHTENKRMNYKRTNLTIPLTVRNMTKQSIDLQGEMIEYVKELKRNGNQNGGKLDVKNIPETKG</sequence>
<accession>A0A8S3SNU9</accession>
<dbReference type="InterPro" id="IPR011042">
    <property type="entry name" value="6-blade_b-propeller_TolB-like"/>
</dbReference>
<dbReference type="EMBL" id="CAJPWZ010001773">
    <property type="protein sequence ID" value="CAG2222996.1"/>
    <property type="molecule type" value="Genomic_DNA"/>
</dbReference>
<keyword evidence="3" id="KW-1185">Reference proteome</keyword>
<protein>
    <submittedName>
        <fullName evidence="2">TRIM2_3</fullName>
    </submittedName>
</protein>
<dbReference type="Gene3D" id="2.120.10.30">
    <property type="entry name" value="TolB, C-terminal domain"/>
    <property type="match status" value="1"/>
</dbReference>